<name>A0A1I4TVX6_9BACT</name>
<reference evidence="1 2" key="1">
    <citation type="submission" date="2016-10" db="EMBL/GenBank/DDBJ databases">
        <authorList>
            <person name="de Groot N.N."/>
        </authorList>
    </citation>
    <scope>NUCLEOTIDE SEQUENCE [LARGE SCALE GENOMIC DNA]</scope>
    <source>
        <strain evidence="1 2">DSM 9990</strain>
    </source>
</reference>
<evidence type="ECO:0000313" key="2">
    <source>
        <dbReference type="Proteomes" id="UP000199611"/>
    </source>
</evidence>
<keyword evidence="2" id="KW-1185">Reference proteome</keyword>
<organism evidence="1 2">
    <name type="scientific">Thermodesulforhabdus norvegica</name>
    <dbReference type="NCBI Taxonomy" id="39841"/>
    <lineage>
        <taxon>Bacteria</taxon>
        <taxon>Pseudomonadati</taxon>
        <taxon>Thermodesulfobacteriota</taxon>
        <taxon>Syntrophobacteria</taxon>
        <taxon>Syntrophobacterales</taxon>
        <taxon>Thermodesulforhabdaceae</taxon>
        <taxon>Thermodesulforhabdus</taxon>
    </lineage>
</organism>
<dbReference type="AlphaFoldDB" id="A0A1I4TVX6"/>
<protein>
    <submittedName>
        <fullName evidence="1">Uncharacterized protein</fullName>
    </submittedName>
</protein>
<accession>A0A1I4TVX6</accession>
<evidence type="ECO:0000313" key="1">
    <source>
        <dbReference type="EMBL" id="SFM80874.1"/>
    </source>
</evidence>
<sequence length="238" mass="26351">MALSLFRPRPLGFGEIVPLAHLLSRDLGDDCHELVDREQPIEADVQWMRIIGPHKFVNLFQAVVNMKEGARLVAVTPDFDLIAILRQGNLPTKGGRCFLLAPFIGPQRTVYVVEAGHPGFQAVVLAIVLTELLQAVALLGLRRPGVLLLEGRKIGTPLLVLWTDTGRGREEETAGTVDPTGFQYVCVDQDVVADDVYVNGRDLGYPAHIRGQVVDLIELTRSCHRRSLCHRVPTFSYL</sequence>
<dbReference type="Proteomes" id="UP000199611">
    <property type="component" value="Unassembled WGS sequence"/>
</dbReference>
<dbReference type="EMBL" id="FOUU01000004">
    <property type="protein sequence ID" value="SFM80874.1"/>
    <property type="molecule type" value="Genomic_DNA"/>
</dbReference>
<gene>
    <name evidence="1" type="ORF">SAMN05660836_01552</name>
</gene>
<proteinExistence type="predicted"/>